<dbReference type="Proteomes" id="UP000327157">
    <property type="component" value="Chromosome 12"/>
</dbReference>
<reference evidence="1 2" key="3">
    <citation type="submission" date="2019-11" db="EMBL/GenBank/DDBJ databases">
        <title>A de novo genome assembly of a pear dwarfing rootstock.</title>
        <authorList>
            <person name="Wang F."/>
            <person name="Wang J."/>
            <person name="Li S."/>
            <person name="Zhang Y."/>
            <person name="Fang M."/>
            <person name="Ma L."/>
            <person name="Zhao Y."/>
            <person name="Jiang S."/>
        </authorList>
    </citation>
    <scope>NUCLEOTIDE SEQUENCE [LARGE SCALE GENOMIC DNA]</scope>
    <source>
        <strain evidence="1">S2</strain>
        <tissue evidence="1">Leaf</tissue>
    </source>
</reference>
<gene>
    <name evidence="1" type="ORF">D8674_008394</name>
</gene>
<evidence type="ECO:0000313" key="1">
    <source>
        <dbReference type="EMBL" id="KAB2630875.1"/>
    </source>
</evidence>
<protein>
    <submittedName>
        <fullName evidence="1">Endochitinase A-like</fullName>
    </submittedName>
</protein>
<reference evidence="1 2" key="1">
    <citation type="submission" date="2019-09" db="EMBL/GenBank/DDBJ databases">
        <authorList>
            <person name="Ou C."/>
        </authorList>
    </citation>
    <scope>NUCLEOTIDE SEQUENCE [LARGE SCALE GENOMIC DNA]</scope>
    <source>
        <strain evidence="1">S2</strain>
        <tissue evidence="1">Leaf</tissue>
    </source>
</reference>
<dbReference type="AlphaFoldDB" id="A0A5N5HSM9"/>
<evidence type="ECO:0000313" key="2">
    <source>
        <dbReference type="Proteomes" id="UP000327157"/>
    </source>
</evidence>
<proteinExistence type="predicted"/>
<reference evidence="2" key="2">
    <citation type="submission" date="2019-10" db="EMBL/GenBank/DDBJ databases">
        <title>A de novo genome assembly of a pear dwarfing rootstock.</title>
        <authorList>
            <person name="Wang F."/>
            <person name="Wang J."/>
            <person name="Li S."/>
            <person name="Zhang Y."/>
            <person name="Fang M."/>
            <person name="Ma L."/>
            <person name="Zhao Y."/>
            <person name="Jiang S."/>
        </authorList>
    </citation>
    <scope>NUCLEOTIDE SEQUENCE [LARGE SCALE GENOMIC DNA]</scope>
</reference>
<keyword evidence="2" id="KW-1185">Reference proteome</keyword>
<name>A0A5N5HSM9_9ROSA</name>
<comment type="caution">
    <text evidence="1">The sequence shown here is derived from an EMBL/GenBank/DDBJ whole genome shotgun (WGS) entry which is preliminary data.</text>
</comment>
<sequence length="167" mass="18029">MEVEPFGIRLRAPNPFSDCTNTISSTTTTATTLATAASSQSLSASTVKLKRQNPKLAFVTGNLISTLEPKPLVVPPPIPSTHPHPHSVSSSASGLIFVSVFLCFCPLYVRFFWTQKISGLALSSRSTNMSNLAERIGGLTSSSGKINKINNNYCRSVKNVKKIYNHS</sequence>
<organism evidence="1 2">
    <name type="scientific">Pyrus ussuriensis x Pyrus communis</name>
    <dbReference type="NCBI Taxonomy" id="2448454"/>
    <lineage>
        <taxon>Eukaryota</taxon>
        <taxon>Viridiplantae</taxon>
        <taxon>Streptophyta</taxon>
        <taxon>Embryophyta</taxon>
        <taxon>Tracheophyta</taxon>
        <taxon>Spermatophyta</taxon>
        <taxon>Magnoliopsida</taxon>
        <taxon>eudicotyledons</taxon>
        <taxon>Gunneridae</taxon>
        <taxon>Pentapetalae</taxon>
        <taxon>rosids</taxon>
        <taxon>fabids</taxon>
        <taxon>Rosales</taxon>
        <taxon>Rosaceae</taxon>
        <taxon>Amygdaloideae</taxon>
        <taxon>Maleae</taxon>
        <taxon>Pyrus</taxon>
    </lineage>
</organism>
<dbReference type="EMBL" id="SMOL01000143">
    <property type="protein sequence ID" value="KAB2630875.1"/>
    <property type="molecule type" value="Genomic_DNA"/>
</dbReference>
<accession>A0A5N5HSM9</accession>